<dbReference type="EMBL" id="JAYMGO010000025">
    <property type="protein sequence ID" value="KAL1247159.1"/>
    <property type="molecule type" value="Genomic_DNA"/>
</dbReference>
<evidence type="ECO:0000313" key="1">
    <source>
        <dbReference type="EMBL" id="KAL1247159.1"/>
    </source>
</evidence>
<evidence type="ECO:0000313" key="2">
    <source>
        <dbReference type="Proteomes" id="UP001558613"/>
    </source>
</evidence>
<name>A0ABR3L2P4_9TELE</name>
<keyword evidence="2" id="KW-1185">Reference proteome</keyword>
<reference evidence="1 2" key="1">
    <citation type="submission" date="2023-09" db="EMBL/GenBank/DDBJ databases">
        <authorList>
            <person name="Wang M."/>
        </authorList>
    </citation>
    <scope>NUCLEOTIDE SEQUENCE [LARGE SCALE GENOMIC DNA]</scope>
    <source>
        <strain evidence="1">GT-2023</strain>
        <tissue evidence="1">Liver</tissue>
    </source>
</reference>
<dbReference type="Proteomes" id="UP001558613">
    <property type="component" value="Unassembled WGS sequence"/>
</dbReference>
<comment type="caution">
    <text evidence="1">The sequence shown here is derived from an EMBL/GenBank/DDBJ whole genome shotgun (WGS) entry which is preliminary data.</text>
</comment>
<protein>
    <submittedName>
        <fullName evidence="1">Uncharacterized protein</fullName>
    </submittedName>
</protein>
<organism evidence="1 2">
    <name type="scientific">Cirrhinus molitorella</name>
    <name type="common">mud carp</name>
    <dbReference type="NCBI Taxonomy" id="172907"/>
    <lineage>
        <taxon>Eukaryota</taxon>
        <taxon>Metazoa</taxon>
        <taxon>Chordata</taxon>
        <taxon>Craniata</taxon>
        <taxon>Vertebrata</taxon>
        <taxon>Euteleostomi</taxon>
        <taxon>Actinopterygii</taxon>
        <taxon>Neopterygii</taxon>
        <taxon>Teleostei</taxon>
        <taxon>Ostariophysi</taxon>
        <taxon>Cypriniformes</taxon>
        <taxon>Cyprinidae</taxon>
        <taxon>Labeoninae</taxon>
        <taxon>Labeonini</taxon>
        <taxon>Cirrhinus</taxon>
    </lineage>
</organism>
<proteinExistence type="predicted"/>
<gene>
    <name evidence="1" type="ORF">QQF64_022535</name>
</gene>
<sequence length="186" mass="20812">MNRKSTCGMRLLDQEANISPMGHDVSNQDGCVSIWPASAKLPLGAHRGVVDLASGGISHFTVTMALFEVRLSALCALQSAPMSQSWEILRCELNSTWDFMGYRRRAKLSLVTSLAVNDKMLSRRLPWSDNSERRAPESTETDGDWFSLESDLFNIPLNCGLFQNLLSEEMDLKGNQYYGLSKTTER</sequence>
<accession>A0ABR3L2P4</accession>